<evidence type="ECO:0008006" key="4">
    <source>
        <dbReference type="Google" id="ProtNLM"/>
    </source>
</evidence>
<feature type="chain" id="PRO_5035863640" description="Interphotoreceptor matrix proteoglycan 1" evidence="1">
    <location>
        <begin position="19"/>
        <end position="174"/>
    </location>
</feature>
<organism evidence="2 3">
    <name type="scientific">Hymenochirus boettgeri</name>
    <name type="common">Congo dwarf clawed frog</name>
    <dbReference type="NCBI Taxonomy" id="247094"/>
    <lineage>
        <taxon>Eukaryota</taxon>
        <taxon>Metazoa</taxon>
        <taxon>Chordata</taxon>
        <taxon>Craniata</taxon>
        <taxon>Vertebrata</taxon>
        <taxon>Euteleostomi</taxon>
        <taxon>Amphibia</taxon>
        <taxon>Batrachia</taxon>
        <taxon>Anura</taxon>
        <taxon>Pipoidea</taxon>
        <taxon>Pipidae</taxon>
        <taxon>Pipinae</taxon>
        <taxon>Hymenochirus</taxon>
    </lineage>
</organism>
<name>A0A8T2K7X4_9PIPI</name>
<evidence type="ECO:0000313" key="3">
    <source>
        <dbReference type="Proteomes" id="UP000812440"/>
    </source>
</evidence>
<dbReference type="GO" id="GO:0008201">
    <property type="term" value="F:heparin binding"/>
    <property type="evidence" value="ECO:0007669"/>
    <property type="project" value="TreeGrafter"/>
</dbReference>
<dbReference type="InterPro" id="IPR039861">
    <property type="entry name" value="IMPG"/>
</dbReference>
<dbReference type="GO" id="GO:0005540">
    <property type="term" value="F:hyaluronic acid binding"/>
    <property type="evidence" value="ECO:0007669"/>
    <property type="project" value="TreeGrafter"/>
</dbReference>
<evidence type="ECO:0000313" key="2">
    <source>
        <dbReference type="EMBL" id="KAG8451934.1"/>
    </source>
</evidence>
<gene>
    <name evidence="2" type="ORF">GDO86_003935</name>
</gene>
<dbReference type="OrthoDB" id="9908153at2759"/>
<keyword evidence="1" id="KW-0732">Signal</keyword>
<dbReference type="EMBL" id="JAACNH010000002">
    <property type="protein sequence ID" value="KAG8451934.1"/>
    <property type="molecule type" value="Genomic_DNA"/>
</dbReference>
<dbReference type="GO" id="GO:0007601">
    <property type="term" value="P:visual perception"/>
    <property type="evidence" value="ECO:0007669"/>
    <property type="project" value="InterPro"/>
</dbReference>
<dbReference type="Proteomes" id="UP000812440">
    <property type="component" value="Chromosome 2"/>
</dbReference>
<sequence length="174" mass="20077">MAQLLVLLTFLCIAMMNGQQQTNKEPRTSLEYISQKGITDFSFETEPGSGLLSEESILPAASAAPLLYRSFLKRRKRSILFPSGVKVCPEETIEQALVNHLKFFKIRVCQETVWEVFKIFWDRLPSQTEYHQWVTLCEEGTMTAFEIGQKFSTSEEHHKLVMEKLSLIKQVTNR</sequence>
<evidence type="ECO:0000256" key="1">
    <source>
        <dbReference type="SAM" id="SignalP"/>
    </source>
</evidence>
<reference evidence="2" key="1">
    <citation type="thesis" date="2020" institute="ProQuest LLC" country="789 East Eisenhower Parkway, Ann Arbor, MI, USA">
        <title>Comparative Genomics and Chromosome Evolution.</title>
        <authorList>
            <person name="Mudd A.B."/>
        </authorList>
    </citation>
    <scope>NUCLEOTIDE SEQUENCE</scope>
    <source>
        <strain evidence="2">Female2</strain>
        <tissue evidence="2">Blood</tissue>
    </source>
</reference>
<comment type="caution">
    <text evidence="2">The sequence shown here is derived from an EMBL/GenBank/DDBJ whole genome shotgun (WGS) entry which is preliminary data.</text>
</comment>
<protein>
    <recommendedName>
        <fullName evidence="4">Interphotoreceptor matrix proteoglycan 1</fullName>
    </recommendedName>
</protein>
<dbReference type="AlphaFoldDB" id="A0A8T2K7X4"/>
<dbReference type="PANTHER" id="PTHR12199:SF4">
    <property type="entry name" value="INTERPHOTORECEPTOR MATRIX PROTEOGLYCAN 2"/>
    <property type="match status" value="1"/>
</dbReference>
<accession>A0A8T2K7X4</accession>
<dbReference type="PANTHER" id="PTHR12199">
    <property type="entry name" value="INTERPHOTORECEPTOR MATRIX PROTEOGLYCAN"/>
    <property type="match status" value="1"/>
</dbReference>
<keyword evidence="3" id="KW-1185">Reference proteome</keyword>
<proteinExistence type="predicted"/>
<feature type="signal peptide" evidence="1">
    <location>
        <begin position="1"/>
        <end position="18"/>
    </location>
</feature>